<evidence type="ECO:0000313" key="2">
    <source>
        <dbReference type="Proteomes" id="UP000789375"/>
    </source>
</evidence>
<name>A0A9N9B2V6_FUNMO</name>
<dbReference type="EMBL" id="CAJVPP010001326">
    <property type="protein sequence ID" value="CAG8549216.1"/>
    <property type="molecule type" value="Genomic_DNA"/>
</dbReference>
<comment type="caution">
    <text evidence="1">The sequence shown here is derived from an EMBL/GenBank/DDBJ whole genome shotgun (WGS) entry which is preliminary data.</text>
</comment>
<sequence>MLMVVRSFCLPNRGFLFISFGPAINIAEFVSQLNSQICLISSDLHAKKKRWEVNGAIQPNQIHDVYFVDPTEESRPLLEKIHQGQFVALHGPRVSGKFTRVLHMNHLQNKTLFAS</sequence>
<proteinExistence type="predicted"/>
<accession>A0A9N9B2V6</accession>
<evidence type="ECO:0000313" key="1">
    <source>
        <dbReference type="EMBL" id="CAG8549216.1"/>
    </source>
</evidence>
<keyword evidence="2" id="KW-1185">Reference proteome</keyword>
<feature type="non-terminal residue" evidence="1">
    <location>
        <position position="1"/>
    </location>
</feature>
<protein>
    <submittedName>
        <fullName evidence="1">3722_t:CDS:1</fullName>
    </submittedName>
</protein>
<dbReference type="Proteomes" id="UP000789375">
    <property type="component" value="Unassembled WGS sequence"/>
</dbReference>
<organism evidence="1 2">
    <name type="scientific">Funneliformis mosseae</name>
    <name type="common">Endomycorrhizal fungus</name>
    <name type="synonym">Glomus mosseae</name>
    <dbReference type="NCBI Taxonomy" id="27381"/>
    <lineage>
        <taxon>Eukaryota</taxon>
        <taxon>Fungi</taxon>
        <taxon>Fungi incertae sedis</taxon>
        <taxon>Mucoromycota</taxon>
        <taxon>Glomeromycotina</taxon>
        <taxon>Glomeromycetes</taxon>
        <taxon>Glomerales</taxon>
        <taxon>Glomeraceae</taxon>
        <taxon>Funneliformis</taxon>
    </lineage>
</organism>
<dbReference type="AlphaFoldDB" id="A0A9N9B2V6"/>
<reference evidence="1" key="1">
    <citation type="submission" date="2021-06" db="EMBL/GenBank/DDBJ databases">
        <authorList>
            <person name="Kallberg Y."/>
            <person name="Tangrot J."/>
            <person name="Rosling A."/>
        </authorList>
    </citation>
    <scope>NUCLEOTIDE SEQUENCE</scope>
    <source>
        <strain evidence="1">87-6 pot B 2015</strain>
    </source>
</reference>
<gene>
    <name evidence="1" type="ORF">FMOSSE_LOCUS6378</name>
</gene>